<dbReference type="Pfam" id="PF00512">
    <property type="entry name" value="HisKA"/>
    <property type="match status" value="1"/>
</dbReference>
<dbReference type="RefSeq" id="WP_062037477.1">
    <property type="nucleotide sequence ID" value="NZ_DF968182.1"/>
</dbReference>
<keyword evidence="6" id="KW-0902">Two-component regulatory system</keyword>
<dbReference type="OrthoDB" id="1933776at2"/>
<reference evidence="9" key="1">
    <citation type="journal article" date="2015" name="Genome Announc.">
        <title>Draft Genome Sequence of Bacteroidales Strain TBC1, a Novel Isolate from a Methanogenic Wastewater Treatment System.</title>
        <authorList>
            <person name="Tourlousse D.M."/>
            <person name="Matsuura N."/>
            <person name="Sun L."/>
            <person name="Toyonaga M."/>
            <person name="Kuroda K."/>
            <person name="Ohashi A."/>
            <person name="Cruz R."/>
            <person name="Yamaguchi T."/>
            <person name="Sekiguchi Y."/>
        </authorList>
    </citation>
    <scope>NUCLEOTIDE SEQUENCE [LARGE SCALE GENOMIC DNA]</scope>
    <source>
        <strain evidence="9">TBC1</strain>
    </source>
</reference>
<dbReference type="InterPro" id="IPR003661">
    <property type="entry name" value="HisK_dim/P_dom"/>
</dbReference>
<dbReference type="GO" id="GO:0000155">
    <property type="term" value="F:phosphorelay sensor kinase activity"/>
    <property type="evidence" value="ECO:0007669"/>
    <property type="project" value="InterPro"/>
</dbReference>
<dbReference type="InterPro" id="IPR003594">
    <property type="entry name" value="HATPase_dom"/>
</dbReference>
<dbReference type="FunFam" id="3.30.565.10:FF:000006">
    <property type="entry name" value="Sensor histidine kinase WalK"/>
    <property type="match status" value="1"/>
</dbReference>
<dbReference type="SMART" id="SM00387">
    <property type="entry name" value="HATPase_c"/>
    <property type="match status" value="1"/>
</dbReference>
<evidence type="ECO:0000313" key="9">
    <source>
        <dbReference type="EMBL" id="GAP42178.1"/>
    </source>
</evidence>
<dbReference type="SUPFAM" id="SSF47384">
    <property type="entry name" value="Homodimeric domain of signal transducing histidine kinase"/>
    <property type="match status" value="1"/>
</dbReference>
<proteinExistence type="predicted"/>
<dbReference type="Gene3D" id="1.10.287.130">
    <property type="match status" value="1"/>
</dbReference>
<dbReference type="CDD" id="cd00082">
    <property type="entry name" value="HisKA"/>
    <property type="match status" value="1"/>
</dbReference>
<keyword evidence="7" id="KW-1133">Transmembrane helix</keyword>
<dbReference type="SUPFAM" id="SSF55874">
    <property type="entry name" value="ATPase domain of HSP90 chaperone/DNA topoisomerase II/histidine kinase"/>
    <property type="match status" value="1"/>
</dbReference>
<dbReference type="Gene3D" id="3.30.565.10">
    <property type="entry name" value="Histidine kinase-like ATPase, C-terminal domain"/>
    <property type="match status" value="1"/>
</dbReference>
<evidence type="ECO:0000256" key="4">
    <source>
        <dbReference type="ARBA" id="ARBA00022679"/>
    </source>
</evidence>
<accession>A0A0S7BVL5</accession>
<feature type="transmembrane region" description="Helical" evidence="7">
    <location>
        <begin position="7"/>
        <end position="27"/>
    </location>
</feature>
<keyword evidence="4" id="KW-0808">Transferase</keyword>
<dbReference type="EC" id="2.7.13.3" evidence="2"/>
<dbReference type="PANTHER" id="PTHR43711:SF1">
    <property type="entry name" value="HISTIDINE KINASE 1"/>
    <property type="match status" value="1"/>
</dbReference>
<comment type="catalytic activity">
    <reaction evidence="1">
        <text>ATP + protein L-histidine = ADP + protein N-phospho-L-histidine.</text>
        <dbReference type="EC" id="2.7.13.3"/>
    </reaction>
</comment>
<evidence type="ECO:0000256" key="3">
    <source>
        <dbReference type="ARBA" id="ARBA00022553"/>
    </source>
</evidence>
<evidence type="ECO:0000256" key="7">
    <source>
        <dbReference type="SAM" id="Phobius"/>
    </source>
</evidence>
<keyword evidence="7" id="KW-0472">Membrane</keyword>
<dbReference type="InterPro" id="IPR036890">
    <property type="entry name" value="HATPase_C_sf"/>
</dbReference>
<dbReference type="PANTHER" id="PTHR43711">
    <property type="entry name" value="TWO-COMPONENT HISTIDINE KINASE"/>
    <property type="match status" value="1"/>
</dbReference>
<dbReference type="InterPro" id="IPR036097">
    <property type="entry name" value="HisK_dim/P_sf"/>
</dbReference>
<dbReference type="PRINTS" id="PR00344">
    <property type="entry name" value="BCTRLSENSOR"/>
</dbReference>
<feature type="transmembrane region" description="Helical" evidence="7">
    <location>
        <begin position="262"/>
        <end position="286"/>
    </location>
</feature>
<name>A0A0S7BVL5_9BACT</name>
<keyword evidence="3" id="KW-0597">Phosphoprotein</keyword>
<feature type="domain" description="Histidine kinase" evidence="8">
    <location>
        <begin position="301"/>
        <end position="520"/>
    </location>
</feature>
<dbReference type="SMART" id="SM00388">
    <property type="entry name" value="HisKA"/>
    <property type="match status" value="1"/>
</dbReference>
<dbReference type="InterPro" id="IPR050736">
    <property type="entry name" value="Sensor_HK_Regulatory"/>
</dbReference>
<evidence type="ECO:0000256" key="1">
    <source>
        <dbReference type="ARBA" id="ARBA00000085"/>
    </source>
</evidence>
<organism evidence="9">
    <name type="scientific">Lentimicrobium saccharophilum</name>
    <dbReference type="NCBI Taxonomy" id="1678841"/>
    <lineage>
        <taxon>Bacteria</taxon>
        <taxon>Pseudomonadati</taxon>
        <taxon>Bacteroidota</taxon>
        <taxon>Bacteroidia</taxon>
        <taxon>Bacteroidales</taxon>
        <taxon>Lentimicrobiaceae</taxon>
        <taxon>Lentimicrobium</taxon>
    </lineage>
</organism>
<evidence type="ECO:0000256" key="6">
    <source>
        <dbReference type="ARBA" id="ARBA00023012"/>
    </source>
</evidence>
<keyword evidence="7" id="KW-0812">Transmembrane</keyword>
<dbReference type="InterPro" id="IPR005467">
    <property type="entry name" value="His_kinase_dom"/>
</dbReference>
<keyword evidence="5 9" id="KW-0418">Kinase</keyword>
<evidence type="ECO:0000313" key="10">
    <source>
        <dbReference type="Proteomes" id="UP000053091"/>
    </source>
</evidence>
<dbReference type="AlphaFoldDB" id="A0A0S7BVL5"/>
<dbReference type="Pfam" id="PF02518">
    <property type="entry name" value="HATPase_c"/>
    <property type="match status" value="1"/>
</dbReference>
<gene>
    <name evidence="9" type="ORF">TBC1_11307</name>
</gene>
<dbReference type="PROSITE" id="PS50109">
    <property type="entry name" value="HIS_KIN"/>
    <property type="match status" value="1"/>
</dbReference>
<sequence length="521" mass="58914">MNKRHIILITALVGVALIILTGIQTYWIRSAVKLREAGFQRSVAEAMGDVMSRLEKAEMSRQMKKNKEYNNLLRAIDSLDYLIFQETGRMPDDEQAGGSFNYQRQQEWGEVFEDNQWKLVKKSDSARINFPGSDSMPIVRSDLSERARQLNRKKAFLLNQVFDEMFNSPFTPNIESRVTKGQLDTLINMALKAKGINAEYEFGVFSEGRNIMVLEKNASFRKTLMDEGLFFPMFAGNGYPTGDYLLIQFPKQTRYLVLQMSGMLMISGGLMLLIVIAFAVVIIAIFRQKKLSEMKNDFINNMTHEFKTPISTVSLACEVLNDPDVPKTEDLLHSYIDIISQENKRLGVLAEKILQTAILEKGQLNLRKERTDLHEVISDIVRKIAIQVQIRDGSITPLLNAQNPVILADRVHVTNMINNLLDNANKYTPKKPLITIATENRNNGLLISITDNGTGISKANQKKIFDKLYRVPTGDVHNVKGFGLGLSYVKFIVEKHEGEVSVESEPGKGSTFRVWLPSGEK</sequence>
<protein>
    <recommendedName>
        <fullName evidence="2">histidine kinase</fullName>
        <ecNumber evidence="2">2.7.13.3</ecNumber>
    </recommendedName>
</protein>
<dbReference type="STRING" id="1678841.TBC1_11307"/>
<dbReference type="InterPro" id="IPR004358">
    <property type="entry name" value="Sig_transdc_His_kin-like_C"/>
</dbReference>
<evidence type="ECO:0000256" key="2">
    <source>
        <dbReference type="ARBA" id="ARBA00012438"/>
    </source>
</evidence>
<dbReference type="Proteomes" id="UP000053091">
    <property type="component" value="Unassembled WGS sequence"/>
</dbReference>
<dbReference type="EMBL" id="DF968182">
    <property type="protein sequence ID" value="GAP42178.1"/>
    <property type="molecule type" value="Genomic_DNA"/>
</dbReference>
<dbReference type="CDD" id="cd00075">
    <property type="entry name" value="HATPase"/>
    <property type="match status" value="1"/>
</dbReference>
<evidence type="ECO:0000259" key="8">
    <source>
        <dbReference type="PROSITE" id="PS50109"/>
    </source>
</evidence>
<evidence type="ECO:0000256" key="5">
    <source>
        <dbReference type="ARBA" id="ARBA00022777"/>
    </source>
</evidence>
<keyword evidence="10" id="KW-1185">Reference proteome</keyword>